<protein>
    <recommendedName>
        <fullName evidence="2">Reverse transcriptase domain-containing protein</fullName>
    </recommendedName>
</protein>
<proteinExistence type="predicted"/>
<accession>A0A6L2KYP0</accession>
<gene>
    <name evidence="1" type="ORF">Tci_026789</name>
</gene>
<dbReference type="EMBL" id="BKCJ010003393">
    <property type="protein sequence ID" value="GEU54811.1"/>
    <property type="molecule type" value="Genomic_DNA"/>
</dbReference>
<evidence type="ECO:0008006" key="2">
    <source>
        <dbReference type="Google" id="ProtNLM"/>
    </source>
</evidence>
<dbReference type="AlphaFoldDB" id="A0A6L2KYP0"/>
<sequence>MCDVPFRDNSLPLDISKDQYEDFFDSNDDSASIDNDSFSIGNIDYVEASPPYSELISLEEVKDFHPKDGEIEDDVLREKLSKINILIAKIEALNASPISFSDFVLKSPSTFPNSFLEETNTSDNSLPEFEIFCFDIEEKNSGSTTIHADISLLNLECFYFKSEPNLGDLTSIIDLGIREIIPSATNVNLSPEDDQSPLFDYIVWIFLLFFTYPIAHPYILSSRNEDTIFDPGISIYHSLMSGVSYQSRTFMKFNVYSNHLNEIPMEILSST</sequence>
<evidence type="ECO:0000313" key="1">
    <source>
        <dbReference type="EMBL" id="GEU54811.1"/>
    </source>
</evidence>
<reference evidence="1" key="1">
    <citation type="journal article" date="2019" name="Sci. Rep.">
        <title>Draft genome of Tanacetum cinerariifolium, the natural source of mosquito coil.</title>
        <authorList>
            <person name="Yamashiro T."/>
            <person name="Shiraishi A."/>
            <person name="Satake H."/>
            <person name="Nakayama K."/>
        </authorList>
    </citation>
    <scope>NUCLEOTIDE SEQUENCE</scope>
</reference>
<name>A0A6L2KYP0_TANCI</name>
<organism evidence="1">
    <name type="scientific">Tanacetum cinerariifolium</name>
    <name type="common">Dalmatian daisy</name>
    <name type="synonym">Chrysanthemum cinerariifolium</name>
    <dbReference type="NCBI Taxonomy" id="118510"/>
    <lineage>
        <taxon>Eukaryota</taxon>
        <taxon>Viridiplantae</taxon>
        <taxon>Streptophyta</taxon>
        <taxon>Embryophyta</taxon>
        <taxon>Tracheophyta</taxon>
        <taxon>Spermatophyta</taxon>
        <taxon>Magnoliopsida</taxon>
        <taxon>eudicotyledons</taxon>
        <taxon>Gunneridae</taxon>
        <taxon>Pentapetalae</taxon>
        <taxon>asterids</taxon>
        <taxon>campanulids</taxon>
        <taxon>Asterales</taxon>
        <taxon>Asteraceae</taxon>
        <taxon>Asteroideae</taxon>
        <taxon>Anthemideae</taxon>
        <taxon>Anthemidinae</taxon>
        <taxon>Tanacetum</taxon>
    </lineage>
</organism>
<comment type="caution">
    <text evidence="1">The sequence shown here is derived from an EMBL/GenBank/DDBJ whole genome shotgun (WGS) entry which is preliminary data.</text>
</comment>